<keyword evidence="1" id="KW-0732">Signal</keyword>
<dbReference type="InterPro" id="IPR029058">
    <property type="entry name" value="AB_hydrolase_fold"/>
</dbReference>
<comment type="caution">
    <text evidence="3">The sequence shown here is derived from an EMBL/GenBank/DDBJ whole genome shotgun (WGS) entry which is preliminary data.</text>
</comment>
<keyword evidence="4" id="KW-1185">Reference proteome</keyword>
<dbReference type="GO" id="GO:0016787">
    <property type="term" value="F:hydrolase activity"/>
    <property type="evidence" value="ECO:0007669"/>
    <property type="project" value="UniProtKB-KW"/>
</dbReference>
<dbReference type="AlphaFoldDB" id="A0AAD6TQZ0"/>
<dbReference type="InterPro" id="IPR019819">
    <property type="entry name" value="Carboxylesterase_B_CS"/>
</dbReference>
<dbReference type="Proteomes" id="UP001222325">
    <property type="component" value="Unassembled WGS sequence"/>
</dbReference>
<feature type="domain" description="Carboxylesterase type B" evidence="2">
    <location>
        <begin position="38"/>
        <end position="202"/>
    </location>
</feature>
<reference evidence="3" key="1">
    <citation type="submission" date="2023-03" db="EMBL/GenBank/DDBJ databases">
        <title>Massive genome expansion in bonnet fungi (Mycena s.s.) driven by repeated elements and novel gene families across ecological guilds.</title>
        <authorList>
            <consortium name="Lawrence Berkeley National Laboratory"/>
            <person name="Harder C.B."/>
            <person name="Miyauchi S."/>
            <person name="Viragh M."/>
            <person name="Kuo A."/>
            <person name="Thoen E."/>
            <person name="Andreopoulos B."/>
            <person name="Lu D."/>
            <person name="Skrede I."/>
            <person name="Drula E."/>
            <person name="Henrissat B."/>
            <person name="Morin E."/>
            <person name="Kohler A."/>
            <person name="Barry K."/>
            <person name="LaButti K."/>
            <person name="Morin E."/>
            <person name="Salamov A."/>
            <person name="Lipzen A."/>
            <person name="Mereny Z."/>
            <person name="Hegedus B."/>
            <person name="Baldrian P."/>
            <person name="Stursova M."/>
            <person name="Weitz H."/>
            <person name="Taylor A."/>
            <person name="Grigoriev I.V."/>
            <person name="Nagy L.G."/>
            <person name="Martin F."/>
            <person name="Kauserud H."/>
        </authorList>
    </citation>
    <scope>NUCLEOTIDE SEQUENCE</scope>
    <source>
        <strain evidence="3">CBHHK173m</strain>
    </source>
</reference>
<evidence type="ECO:0000259" key="2">
    <source>
        <dbReference type="Pfam" id="PF00135"/>
    </source>
</evidence>
<dbReference type="PANTHER" id="PTHR11559">
    <property type="entry name" value="CARBOXYLESTERASE"/>
    <property type="match status" value="1"/>
</dbReference>
<dbReference type="PROSITE" id="PS00941">
    <property type="entry name" value="CARBOXYLESTERASE_B_2"/>
    <property type="match status" value="1"/>
</dbReference>
<gene>
    <name evidence="3" type="ORF">B0H15DRAFT_792430</name>
</gene>
<protein>
    <submittedName>
        <fullName evidence="3">Alpha/Beta hydrolase protein</fullName>
    </submittedName>
</protein>
<dbReference type="InterPro" id="IPR002018">
    <property type="entry name" value="CarbesteraseB"/>
</dbReference>
<dbReference type="Gene3D" id="3.40.50.1820">
    <property type="entry name" value="alpha/beta hydrolase"/>
    <property type="match status" value="1"/>
</dbReference>
<dbReference type="EMBL" id="JARJCN010000106">
    <property type="protein sequence ID" value="KAJ7074995.1"/>
    <property type="molecule type" value="Genomic_DNA"/>
</dbReference>
<dbReference type="Pfam" id="PF00135">
    <property type="entry name" value="COesterase"/>
    <property type="match status" value="1"/>
</dbReference>
<evidence type="ECO:0000313" key="4">
    <source>
        <dbReference type="Proteomes" id="UP001222325"/>
    </source>
</evidence>
<proteinExistence type="predicted"/>
<evidence type="ECO:0000256" key="1">
    <source>
        <dbReference type="SAM" id="SignalP"/>
    </source>
</evidence>
<accession>A0AAD6TQZ0</accession>
<dbReference type="SUPFAM" id="SSF53474">
    <property type="entry name" value="alpha/beta-Hydrolases"/>
    <property type="match status" value="1"/>
</dbReference>
<evidence type="ECO:0000313" key="3">
    <source>
        <dbReference type="EMBL" id="KAJ7074995.1"/>
    </source>
</evidence>
<organism evidence="3 4">
    <name type="scientific">Mycena belliarum</name>
    <dbReference type="NCBI Taxonomy" id="1033014"/>
    <lineage>
        <taxon>Eukaryota</taxon>
        <taxon>Fungi</taxon>
        <taxon>Dikarya</taxon>
        <taxon>Basidiomycota</taxon>
        <taxon>Agaricomycotina</taxon>
        <taxon>Agaricomycetes</taxon>
        <taxon>Agaricomycetidae</taxon>
        <taxon>Agaricales</taxon>
        <taxon>Marasmiineae</taxon>
        <taxon>Mycenaceae</taxon>
        <taxon>Mycena</taxon>
    </lineage>
</organism>
<name>A0AAD6TQZ0_9AGAR</name>
<feature type="chain" id="PRO_5042150792" evidence="1">
    <location>
        <begin position="18"/>
        <end position="204"/>
    </location>
</feature>
<sequence>MHLSVIWPLNIVPIAAAVEPTIRLGATLLTGSILAPGLEFFGGIPYAEPPVGDLRFRRPVYKPSLNADSFNATSFGLACLQAPPVSTCTPSSEDCLTVNVIRPAGLSPAAELLPVLVWVHGGGFDTQASSFDDATGIVAQSVARGTPIVFASLNYRLGPLGFAPGQEAADAGVLNLGLRDAMLAFRWIHNNIEYFGGDRRMVRY</sequence>
<dbReference type="InterPro" id="IPR050309">
    <property type="entry name" value="Type-B_Carboxylest/Lipase"/>
</dbReference>
<feature type="signal peptide" evidence="1">
    <location>
        <begin position="1"/>
        <end position="17"/>
    </location>
</feature>
<keyword evidence="3" id="KW-0378">Hydrolase</keyword>